<evidence type="ECO:0000313" key="1">
    <source>
        <dbReference type="EMBL" id="TNN55082.1"/>
    </source>
</evidence>
<dbReference type="EMBL" id="SRLO01000466">
    <property type="protein sequence ID" value="TNN55082.1"/>
    <property type="molecule type" value="Genomic_DNA"/>
</dbReference>
<proteinExistence type="predicted"/>
<organism evidence="1 2">
    <name type="scientific">Liparis tanakae</name>
    <name type="common">Tanaka's snailfish</name>
    <dbReference type="NCBI Taxonomy" id="230148"/>
    <lineage>
        <taxon>Eukaryota</taxon>
        <taxon>Metazoa</taxon>
        <taxon>Chordata</taxon>
        <taxon>Craniata</taxon>
        <taxon>Vertebrata</taxon>
        <taxon>Euteleostomi</taxon>
        <taxon>Actinopterygii</taxon>
        <taxon>Neopterygii</taxon>
        <taxon>Teleostei</taxon>
        <taxon>Neoteleostei</taxon>
        <taxon>Acanthomorphata</taxon>
        <taxon>Eupercaria</taxon>
        <taxon>Perciformes</taxon>
        <taxon>Cottioidei</taxon>
        <taxon>Cottales</taxon>
        <taxon>Liparidae</taxon>
        <taxon>Liparis</taxon>
    </lineage>
</organism>
<accession>A0A4Z2GQU7</accession>
<dbReference type="AlphaFoldDB" id="A0A4Z2GQU7"/>
<dbReference type="Proteomes" id="UP000314294">
    <property type="component" value="Unassembled WGS sequence"/>
</dbReference>
<gene>
    <name evidence="1" type="ORF">EYF80_034711</name>
</gene>
<keyword evidence="2" id="KW-1185">Reference proteome</keyword>
<protein>
    <submittedName>
        <fullName evidence="1">Uncharacterized protein</fullName>
    </submittedName>
</protein>
<reference evidence="1 2" key="1">
    <citation type="submission" date="2019-03" db="EMBL/GenBank/DDBJ databases">
        <title>First draft genome of Liparis tanakae, snailfish: a comprehensive survey of snailfish specific genes.</title>
        <authorList>
            <person name="Kim W."/>
            <person name="Song I."/>
            <person name="Jeong J.-H."/>
            <person name="Kim D."/>
            <person name="Kim S."/>
            <person name="Ryu S."/>
            <person name="Song J.Y."/>
            <person name="Lee S.K."/>
        </authorList>
    </citation>
    <scope>NUCLEOTIDE SEQUENCE [LARGE SCALE GENOMIC DNA]</scope>
    <source>
        <tissue evidence="1">Muscle</tissue>
    </source>
</reference>
<evidence type="ECO:0000313" key="2">
    <source>
        <dbReference type="Proteomes" id="UP000314294"/>
    </source>
</evidence>
<comment type="caution">
    <text evidence="1">The sequence shown here is derived from an EMBL/GenBank/DDBJ whole genome shotgun (WGS) entry which is preliminary data.</text>
</comment>
<name>A0A4Z2GQU7_9TELE</name>
<sequence length="239" mass="25921">MRASRKKSTHFPSSSYSWYSSVNRVQVVEAMMRPGGWRDVLDTAGSLAKTTPTDLNLSKTSGGPPLCEARTYDVEDIPLGFIGMRGDELSLGAEESVEAALGGQAATLVEAQVPLAHHVGGVACLLELLGQGDIFQGEAVGLGSSDDGVLKAVKIVFCYPHRVFFVPLHMSSCPSLPVTGAASTREQEGTEGRRHFSNYFLGQLPKKMRWYPARSLHLFLEQLVEKEALLGSMYKEGNC</sequence>